<keyword evidence="3" id="KW-1185">Reference proteome</keyword>
<dbReference type="AlphaFoldDB" id="A0A975PGJ6"/>
<reference evidence="2" key="1">
    <citation type="submission" date="2021-04" db="EMBL/GenBank/DDBJ databases">
        <title>Luteolibacter sp. 32A isolated from the skin of an Anderson's salamander (Ambystoma andersonii).</title>
        <authorList>
            <person name="Spergser J."/>
            <person name="Busse H.-J."/>
        </authorList>
    </citation>
    <scope>NUCLEOTIDE SEQUENCE</scope>
    <source>
        <strain evidence="2">32A</strain>
    </source>
</reference>
<evidence type="ECO:0000313" key="2">
    <source>
        <dbReference type="EMBL" id="QUE52794.1"/>
    </source>
</evidence>
<feature type="signal peptide" evidence="1">
    <location>
        <begin position="1"/>
        <end position="24"/>
    </location>
</feature>
<protein>
    <submittedName>
        <fullName evidence="2">HEAT repeat domain-containing protein</fullName>
    </submittedName>
</protein>
<keyword evidence="1" id="KW-0732">Signal</keyword>
<dbReference type="InterPro" id="IPR016024">
    <property type="entry name" value="ARM-type_fold"/>
</dbReference>
<gene>
    <name evidence="2" type="ORF">KBB96_07845</name>
</gene>
<dbReference type="Gene3D" id="1.25.10.10">
    <property type="entry name" value="Leucine-rich Repeat Variant"/>
    <property type="match status" value="1"/>
</dbReference>
<dbReference type="KEGG" id="lamb:KBB96_07845"/>
<accession>A0A975PGJ6</accession>
<sequence length="185" mass="20636">MKSFRECAYFIVLMGAMAILPVAANSIDGVRDAAQAEKLAFLARHSTVLEHADASNAFDGLISDDSEKASSAIKKLKELKDEEMLLVALKYPNRVIKKEAAEALQEIAGKKSLAKICEALDYENKWLRRTISNAEIEITSRKFQWALLATIQKISGVTYDGPVEYSSTAITTYLDRVKEEMEKQK</sequence>
<evidence type="ECO:0000313" key="3">
    <source>
        <dbReference type="Proteomes" id="UP000676169"/>
    </source>
</evidence>
<dbReference type="SUPFAM" id="SSF48371">
    <property type="entry name" value="ARM repeat"/>
    <property type="match status" value="1"/>
</dbReference>
<name>A0A975PGJ6_9BACT</name>
<feature type="chain" id="PRO_5037731696" evidence="1">
    <location>
        <begin position="25"/>
        <end position="185"/>
    </location>
</feature>
<organism evidence="2 3">
    <name type="scientific">Luteolibacter ambystomatis</name>
    <dbReference type="NCBI Taxonomy" id="2824561"/>
    <lineage>
        <taxon>Bacteria</taxon>
        <taxon>Pseudomonadati</taxon>
        <taxon>Verrucomicrobiota</taxon>
        <taxon>Verrucomicrobiia</taxon>
        <taxon>Verrucomicrobiales</taxon>
        <taxon>Verrucomicrobiaceae</taxon>
        <taxon>Luteolibacter</taxon>
    </lineage>
</organism>
<dbReference type="Proteomes" id="UP000676169">
    <property type="component" value="Chromosome"/>
</dbReference>
<dbReference type="EMBL" id="CP073100">
    <property type="protein sequence ID" value="QUE52794.1"/>
    <property type="molecule type" value="Genomic_DNA"/>
</dbReference>
<dbReference type="InterPro" id="IPR011989">
    <property type="entry name" value="ARM-like"/>
</dbReference>
<proteinExistence type="predicted"/>
<evidence type="ECO:0000256" key="1">
    <source>
        <dbReference type="SAM" id="SignalP"/>
    </source>
</evidence>
<dbReference type="RefSeq" id="WP_211634100.1">
    <property type="nucleotide sequence ID" value="NZ_CP073100.1"/>
</dbReference>